<organism evidence="1 2">
    <name type="scientific">Musca domestica</name>
    <name type="common">House fly</name>
    <dbReference type="NCBI Taxonomy" id="7370"/>
    <lineage>
        <taxon>Eukaryota</taxon>
        <taxon>Metazoa</taxon>
        <taxon>Ecdysozoa</taxon>
        <taxon>Arthropoda</taxon>
        <taxon>Hexapoda</taxon>
        <taxon>Insecta</taxon>
        <taxon>Pterygota</taxon>
        <taxon>Neoptera</taxon>
        <taxon>Endopterygota</taxon>
        <taxon>Diptera</taxon>
        <taxon>Brachycera</taxon>
        <taxon>Muscomorpha</taxon>
        <taxon>Muscoidea</taxon>
        <taxon>Muscidae</taxon>
        <taxon>Musca</taxon>
    </lineage>
</organism>
<keyword evidence="1" id="KW-1185">Reference proteome</keyword>
<name>A0ABM3VC99_MUSDO</name>
<dbReference type="GeneID" id="131804488"/>
<protein>
    <submittedName>
        <fullName evidence="2">Uncharacterized protein LOC131804488</fullName>
    </submittedName>
</protein>
<dbReference type="RefSeq" id="XP_058983415.1">
    <property type="nucleotide sequence ID" value="XM_059127432.1"/>
</dbReference>
<evidence type="ECO:0000313" key="1">
    <source>
        <dbReference type="Proteomes" id="UP001652621"/>
    </source>
</evidence>
<evidence type="ECO:0000313" key="2">
    <source>
        <dbReference type="RefSeq" id="XP_058983415.1"/>
    </source>
</evidence>
<sequence>MNIERITELYDLFNHEIWGKIPENALKALIAWGIIPPEGKLKCDKGHSLRLVKSSTTVDGWVWRCTERYLKGHKRAGRCTFSQSIRKGTFLDRSHLSAYQILAFSYLWCGNLPINFIMKTANITGEQSATDWNNFCREVVVFGSFQDTVRLGGPGKIVEIDESKIGRRKFNRGHWVEGQTAPVVQLIRYIIEDGAQLGA</sequence>
<gene>
    <name evidence="2" type="primary">LOC131804488</name>
</gene>
<dbReference type="Proteomes" id="UP001652621">
    <property type="component" value="Unplaced"/>
</dbReference>
<accession>A0ABM3VC99</accession>
<reference evidence="2" key="1">
    <citation type="submission" date="2025-08" db="UniProtKB">
        <authorList>
            <consortium name="RefSeq"/>
        </authorList>
    </citation>
    <scope>IDENTIFICATION</scope>
    <source>
        <strain evidence="2">Aabys</strain>
        <tissue evidence="2">Whole body</tissue>
    </source>
</reference>
<proteinExistence type="predicted"/>